<dbReference type="InterPro" id="IPR050266">
    <property type="entry name" value="AB_hydrolase_sf"/>
</dbReference>
<dbReference type="EMBL" id="LOMY01000187">
    <property type="protein sequence ID" value="OCQ50926.1"/>
    <property type="molecule type" value="Genomic_DNA"/>
</dbReference>
<keyword evidence="1" id="KW-0732">Signal</keyword>
<protein>
    <submittedName>
        <fullName evidence="3">Putative aminoacrylate hydrolase RutD</fullName>
    </submittedName>
</protein>
<dbReference type="GO" id="GO:0016787">
    <property type="term" value="F:hydrolase activity"/>
    <property type="evidence" value="ECO:0007669"/>
    <property type="project" value="UniProtKB-KW"/>
</dbReference>
<sequence precursor="true">MKQFVFALGLLVSVFVVVQPVSAMEAEQKTVTNGAASIEYSVRGEGPLIMIIASTGRGTAEFAPLADRLAARGYRVALPEPRGILGSTGPMENVTFHDFADDFAAVVTAEGGRAIVVGHAYGHWIAKTIAADYPEMTRGIVLLAGAAKSWPSELSDAISVVSDPKSTREARLAGLRLAFFAKGNDPTSWLEGWHSDVIKSQSAARKLTERKDWWAGGTAQILDLQAGSDPFRPEKSRMEAKDEFGNRVTVAVIEGAGHALPAEKPIETADAIADWVDKLNNN</sequence>
<evidence type="ECO:0000259" key="2">
    <source>
        <dbReference type="Pfam" id="PF12697"/>
    </source>
</evidence>
<evidence type="ECO:0000313" key="4">
    <source>
        <dbReference type="Proteomes" id="UP000093476"/>
    </source>
</evidence>
<name>A0A1C0TZA8_9GAMM</name>
<keyword evidence="4" id="KW-1185">Reference proteome</keyword>
<feature type="chain" id="PRO_5008646595" evidence="1">
    <location>
        <begin position="24"/>
        <end position="282"/>
    </location>
</feature>
<dbReference type="AlphaFoldDB" id="A0A1C0TZA8"/>
<gene>
    <name evidence="3" type="primary">rutD</name>
    <name evidence="3" type="ORF">Ppb6_04024</name>
</gene>
<dbReference type="RefSeq" id="WP_065824558.1">
    <property type="nucleotide sequence ID" value="NZ_CAWMQZ010000187.1"/>
</dbReference>
<accession>A0A1C0TZA8</accession>
<dbReference type="PANTHER" id="PTHR43798">
    <property type="entry name" value="MONOACYLGLYCEROL LIPASE"/>
    <property type="match status" value="1"/>
</dbReference>
<proteinExistence type="predicted"/>
<reference evidence="3 4" key="1">
    <citation type="submission" date="2015-12" db="EMBL/GenBank/DDBJ databases">
        <title>Genome comparisons provide insights into the role of secondary metabolites in the pathogenic phase of the Photorhabdus life cycle.</title>
        <authorList>
            <person name="Tobias N.J."/>
            <person name="Mishra B."/>
            <person name="Gupta D.K."/>
            <person name="Thines M."/>
            <person name="Stinear T.P."/>
            <person name="Bode H.B."/>
        </authorList>
    </citation>
    <scope>NUCLEOTIDE SEQUENCE [LARGE SCALE GENOMIC DNA]</scope>
    <source>
        <strain evidence="3 4">PB68.1</strain>
    </source>
</reference>
<dbReference type="InterPro" id="IPR000073">
    <property type="entry name" value="AB_hydrolase_1"/>
</dbReference>
<feature type="domain" description="AB hydrolase-1" evidence="2">
    <location>
        <begin position="62"/>
        <end position="271"/>
    </location>
</feature>
<evidence type="ECO:0000313" key="3">
    <source>
        <dbReference type="EMBL" id="OCQ50926.1"/>
    </source>
</evidence>
<dbReference type="Pfam" id="PF12697">
    <property type="entry name" value="Abhydrolase_6"/>
    <property type="match status" value="1"/>
</dbReference>
<dbReference type="Gene3D" id="3.40.50.1820">
    <property type="entry name" value="alpha/beta hydrolase"/>
    <property type="match status" value="1"/>
</dbReference>
<comment type="caution">
    <text evidence="3">The sequence shown here is derived from an EMBL/GenBank/DDBJ whole genome shotgun (WGS) entry which is preliminary data.</text>
</comment>
<dbReference type="Proteomes" id="UP000093476">
    <property type="component" value="Unassembled WGS sequence"/>
</dbReference>
<evidence type="ECO:0000256" key="1">
    <source>
        <dbReference type="SAM" id="SignalP"/>
    </source>
</evidence>
<dbReference type="SUPFAM" id="SSF53474">
    <property type="entry name" value="alpha/beta-Hydrolases"/>
    <property type="match status" value="1"/>
</dbReference>
<dbReference type="STRING" id="286156.Ppb6_04024"/>
<dbReference type="PATRIC" id="fig|286156.4.peg.4625"/>
<feature type="signal peptide" evidence="1">
    <location>
        <begin position="1"/>
        <end position="23"/>
    </location>
</feature>
<dbReference type="InterPro" id="IPR029058">
    <property type="entry name" value="AB_hydrolase_fold"/>
</dbReference>
<keyword evidence="3" id="KW-0378">Hydrolase</keyword>
<organism evidence="3 4">
    <name type="scientific">Photorhabdus australis subsp. thailandensis</name>
    <dbReference type="NCBI Taxonomy" id="2805096"/>
    <lineage>
        <taxon>Bacteria</taxon>
        <taxon>Pseudomonadati</taxon>
        <taxon>Pseudomonadota</taxon>
        <taxon>Gammaproteobacteria</taxon>
        <taxon>Enterobacterales</taxon>
        <taxon>Morganellaceae</taxon>
        <taxon>Photorhabdus</taxon>
    </lineage>
</organism>